<keyword evidence="1" id="KW-0732">Signal</keyword>
<evidence type="ECO:0000256" key="1">
    <source>
        <dbReference type="SAM" id="SignalP"/>
    </source>
</evidence>
<reference evidence="2" key="3">
    <citation type="submission" date="2024-09" db="EMBL/GenBank/DDBJ databases">
        <authorList>
            <person name="Sun Q."/>
            <person name="Mori K."/>
        </authorList>
    </citation>
    <scope>NUCLEOTIDE SEQUENCE</scope>
    <source>
        <strain evidence="2">CCM 7480</strain>
    </source>
</reference>
<keyword evidence="4" id="KW-1185">Reference proteome</keyword>
<dbReference type="Proteomes" id="UP001595665">
    <property type="component" value="Unassembled WGS sequence"/>
</dbReference>
<feature type="signal peptide" evidence="1">
    <location>
        <begin position="1"/>
        <end position="27"/>
    </location>
</feature>
<organism evidence="2 4">
    <name type="scientific">Massilia haematophila</name>
    <dbReference type="NCBI Taxonomy" id="457923"/>
    <lineage>
        <taxon>Bacteria</taxon>
        <taxon>Pseudomonadati</taxon>
        <taxon>Pseudomonadota</taxon>
        <taxon>Betaproteobacteria</taxon>
        <taxon>Burkholderiales</taxon>
        <taxon>Oxalobacteraceae</taxon>
        <taxon>Telluria group</taxon>
        <taxon>Massilia</taxon>
    </lineage>
</organism>
<reference evidence="2" key="1">
    <citation type="journal article" date="2014" name="Int. J. Syst. Evol. Microbiol.">
        <title>Complete genome of a new Firmicutes species belonging to the dominant human colonic microbiota ('Ruminococcus bicirculans') reveals two chromosomes and a selective capacity to utilize plant glucans.</title>
        <authorList>
            <consortium name="NISC Comparative Sequencing Program"/>
            <person name="Wegmann U."/>
            <person name="Louis P."/>
            <person name="Goesmann A."/>
            <person name="Henrissat B."/>
            <person name="Duncan S.H."/>
            <person name="Flint H.J."/>
        </authorList>
    </citation>
    <scope>NUCLEOTIDE SEQUENCE</scope>
    <source>
        <strain evidence="2">CCM 7480</strain>
    </source>
</reference>
<reference evidence="4" key="2">
    <citation type="journal article" date="2019" name="Int. J. Syst. Evol. Microbiol.">
        <title>The Global Catalogue of Microorganisms (GCM) 10K type strain sequencing project: providing services to taxonomists for standard genome sequencing and annotation.</title>
        <authorList>
            <consortium name="The Broad Institute Genomics Platform"/>
            <consortium name="The Broad Institute Genome Sequencing Center for Infectious Disease"/>
            <person name="Wu L."/>
            <person name="Ma J."/>
        </authorList>
    </citation>
    <scope>NUCLEOTIDE SEQUENCE [LARGE SCALE GENOMIC DNA]</scope>
    <source>
        <strain evidence="4">CCM 7480</strain>
    </source>
</reference>
<name>A0ABV7PQD2_9BURK</name>
<dbReference type="EMBL" id="JBHRVV010000002">
    <property type="protein sequence ID" value="MFC3461557.1"/>
    <property type="molecule type" value="Genomic_DNA"/>
</dbReference>
<proteinExistence type="predicted"/>
<accession>A0ABV7PQD2</accession>
<dbReference type="EMBL" id="JBHRVV010000002">
    <property type="protein sequence ID" value="MFC3461453.1"/>
    <property type="molecule type" value="Genomic_DNA"/>
</dbReference>
<sequence>MLKTIIANMKRTFALALCGTLTLPLHAQPVVQAATALLQPQISRDADGYTACGIRAIVLDVQPKVVDAYDFSLYLRREIPAGTVKAGKHQTPFAKFSKGQTDQKVVLPGPEKFWIAKELDAKALIPFKSFAGDSPGYILGLADLAGTHAAIASMMAGERMQFAVRYKNQPYDTVVSFAAQLSSTELTPLAACIDGLVARMQSDAIKSGG</sequence>
<comment type="caution">
    <text evidence="2">The sequence shown here is derived from an EMBL/GenBank/DDBJ whole genome shotgun (WGS) entry which is preliminary data.</text>
</comment>
<feature type="chain" id="PRO_5045033188" evidence="1">
    <location>
        <begin position="28"/>
        <end position="209"/>
    </location>
</feature>
<evidence type="ECO:0000313" key="2">
    <source>
        <dbReference type="EMBL" id="MFC3461453.1"/>
    </source>
</evidence>
<dbReference type="RefSeq" id="WP_379738047.1">
    <property type="nucleotide sequence ID" value="NZ_JBHRVV010000002.1"/>
</dbReference>
<protein>
    <submittedName>
        <fullName evidence="2">Uncharacterized protein</fullName>
    </submittedName>
</protein>
<evidence type="ECO:0000313" key="4">
    <source>
        <dbReference type="Proteomes" id="UP001595665"/>
    </source>
</evidence>
<evidence type="ECO:0000313" key="3">
    <source>
        <dbReference type="EMBL" id="MFC3461557.1"/>
    </source>
</evidence>
<gene>
    <name evidence="2" type="ORF">ACFOPH_24905</name>
    <name evidence="3" type="ORF">ACFOPH_25470</name>
</gene>